<dbReference type="SUPFAM" id="SSF54913">
    <property type="entry name" value="GlnB-like"/>
    <property type="match status" value="1"/>
</dbReference>
<dbReference type="PANTHER" id="PTHR30115">
    <property type="entry name" value="NITROGEN REGULATORY PROTEIN P-II"/>
    <property type="match status" value="1"/>
</dbReference>
<dbReference type="GO" id="GO:0005829">
    <property type="term" value="C:cytosol"/>
    <property type="evidence" value="ECO:0007669"/>
    <property type="project" value="TreeGrafter"/>
</dbReference>
<dbReference type="RefSeq" id="WP_119322265.1">
    <property type="nucleotide sequence ID" value="NZ_AP025739.1"/>
</dbReference>
<dbReference type="FunCoup" id="A0A402CY83">
    <property type="interactions" value="358"/>
</dbReference>
<dbReference type="GO" id="GO:0005524">
    <property type="term" value="F:ATP binding"/>
    <property type="evidence" value="ECO:0007669"/>
    <property type="project" value="TreeGrafter"/>
</dbReference>
<dbReference type="SMART" id="SM00938">
    <property type="entry name" value="P-II"/>
    <property type="match status" value="1"/>
</dbReference>
<dbReference type="AlphaFoldDB" id="A0A402CY83"/>
<dbReference type="GO" id="GO:0006808">
    <property type="term" value="P:regulation of nitrogen utilization"/>
    <property type="evidence" value="ECO:0007669"/>
    <property type="project" value="InterPro"/>
</dbReference>
<dbReference type="InterPro" id="IPR011322">
    <property type="entry name" value="N-reg_PII-like_a/b"/>
</dbReference>
<dbReference type="GO" id="GO:0030234">
    <property type="term" value="F:enzyme regulator activity"/>
    <property type="evidence" value="ECO:0007669"/>
    <property type="project" value="InterPro"/>
</dbReference>
<dbReference type="InterPro" id="IPR017918">
    <property type="entry name" value="N-reg_PII_CS"/>
</dbReference>
<dbReference type="PROSITE" id="PS00638">
    <property type="entry name" value="PII_GLNB_CTER"/>
    <property type="match status" value="1"/>
</dbReference>
<gene>
    <name evidence="2" type="primary">glnB_1</name>
    <name evidence="2" type="ORF">CCAX7_35050</name>
</gene>
<sequence>MQKVEAIIRPMKLDQVKEALEDIGVVGMTVSDVRGYGHQRGHTEKYRGNTYVVNLLPKIKLELVVSDDVAEAVVAAIEEAAQTGEIGDGKIFVYPVERAIRIRTGEEGETAI</sequence>
<dbReference type="PRINTS" id="PR00340">
    <property type="entry name" value="PIIGLNB"/>
</dbReference>
<dbReference type="PIRSF" id="PIRSF039144">
    <property type="entry name" value="GlnB"/>
    <property type="match status" value="1"/>
</dbReference>
<proteinExistence type="inferred from homology"/>
<dbReference type="Pfam" id="PF00543">
    <property type="entry name" value="P-II"/>
    <property type="match status" value="1"/>
</dbReference>
<evidence type="ECO:0000313" key="2">
    <source>
        <dbReference type="EMBL" id="BDI31454.1"/>
    </source>
</evidence>
<dbReference type="PROSITE" id="PS51343">
    <property type="entry name" value="PII_GLNB_DOM"/>
    <property type="match status" value="1"/>
</dbReference>
<dbReference type="InterPro" id="IPR015867">
    <property type="entry name" value="N-reg_PII/ATP_PRibTrfase_C"/>
</dbReference>
<reference evidence="2 3" key="1">
    <citation type="journal article" date="2019" name="Int. J. Syst. Evol. Microbiol.">
        <title>Capsulimonas corticalis gen. nov., sp. nov., an aerobic capsulated bacterium, of a novel bacterial order, Capsulimonadales ord. nov., of the class Armatimonadia of the phylum Armatimonadetes.</title>
        <authorList>
            <person name="Li J."/>
            <person name="Kudo C."/>
            <person name="Tonouchi A."/>
        </authorList>
    </citation>
    <scope>NUCLEOTIDE SEQUENCE [LARGE SCALE GENOMIC DNA]</scope>
    <source>
        <strain evidence="2 3">AX-7</strain>
    </source>
</reference>
<dbReference type="EMBL" id="AP025739">
    <property type="protein sequence ID" value="BDI31454.1"/>
    <property type="molecule type" value="Genomic_DNA"/>
</dbReference>
<dbReference type="PANTHER" id="PTHR30115:SF11">
    <property type="entry name" value="NITROGEN REGULATORY PROTEIN P-II HOMOLOG"/>
    <property type="match status" value="1"/>
</dbReference>
<dbReference type="Gene3D" id="3.30.70.120">
    <property type="match status" value="1"/>
</dbReference>
<dbReference type="OrthoDB" id="9802729at2"/>
<accession>A0A402CY83</accession>
<organism evidence="2 3">
    <name type="scientific">Capsulimonas corticalis</name>
    <dbReference type="NCBI Taxonomy" id="2219043"/>
    <lineage>
        <taxon>Bacteria</taxon>
        <taxon>Bacillati</taxon>
        <taxon>Armatimonadota</taxon>
        <taxon>Armatimonadia</taxon>
        <taxon>Capsulimonadales</taxon>
        <taxon>Capsulimonadaceae</taxon>
        <taxon>Capsulimonas</taxon>
    </lineage>
</organism>
<dbReference type="InterPro" id="IPR002187">
    <property type="entry name" value="N-reg_PII"/>
</dbReference>
<dbReference type="Proteomes" id="UP000287394">
    <property type="component" value="Chromosome"/>
</dbReference>
<comment type="similarity">
    <text evidence="1">Belongs to the P(II) protein family.</text>
</comment>
<name>A0A402CY83_9BACT</name>
<evidence type="ECO:0000256" key="1">
    <source>
        <dbReference type="RuleBase" id="RU003936"/>
    </source>
</evidence>
<evidence type="ECO:0000313" key="3">
    <source>
        <dbReference type="Proteomes" id="UP000287394"/>
    </source>
</evidence>
<keyword evidence="3" id="KW-1185">Reference proteome</keyword>
<dbReference type="KEGG" id="ccot:CCAX7_35050"/>
<protein>
    <submittedName>
        <fullName evidence="2">Nitrogen regulatory protein P-II 1</fullName>
    </submittedName>
</protein>